<evidence type="ECO:0000256" key="7">
    <source>
        <dbReference type="RuleBase" id="RU367032"/>
    </source>
</evidence>
<dbReference type="HOGENOM" id="CLU_044743_0_0_1"/>
<evidence type="ECO:0000256" key="2">
    <source>
        <dbReference type="ARBA" id="ARBA00023010"/>
    </source>
</evidence>
<keyword evidence="7" id="KW-0653">Protein transport</keyword>
<dbReference type="OrthoDB" id="441517at2759"/>
<evidence type="ECO:0000259" key="9">
    <source>
        <dbReference type="Pfam" id="PF04695"/>
    </source>
</evidence>
<keyword evidence="7" id="KW-0472">Membrane</keyword>
<keyword evidence="11" id="KW-1185">Reference proteome</keyword>
<dbReference type="PANTHER" id="PTHR23058">
    <property type="entry name" value="PEROXISOMAL MEMBRANE PROTEIN PEX14"/>
    <property type="match status" value="1"/>
</dbReference>
<comment type="subcellular location">
    <subcellularLocation>
        <location evidence="6 7">Peroxisome membrane</location>
    </subcellularLocation>
</comment>
<evidence type="ECO:0000256" key="1">
    <source>
        <dbReference type="ARBA" id="ARBA00005443"/>
    </source>
</evidence>
<dbReference type="Gene3D" id="1.10.10.10">
    <property type="entry name" value="Winged helix-like DNA-binding domain superfamily/Winged helix DNA-binding domain"/>
    <property type="match status" value="1"/>
</dbReference>
<dbReference type="GO" id="GO:0016560">
    <property type="term" value="P:protein import into peroxisome matrix, docking"/>
    <property type="evidence" value="ECO:0007669"/>
    <property type="project" value="UniProtKB-UniRule"/>
</dbReference>
<dbReference type="AlphaFoldDB" id="R8BLY8"/>
<evidence type="ECO:0000256" key="3">
    <source>
        <dbReference type="ARBA" id="ARBA00023140"/>
    </source>
</evidence>
<feature type="region of interest" description="Disordered" evidence="8">
    <location>
        <begin position="74"/>
        <end position="107"/>
    </location>
</feature>
<reference evidence="11" key="1">
    <citation type="journal article" date="2013" name="Genome Announc.">
        <title>Draft genome sequence of the ascomycete Phaeoacremonium aleophilum strain UCR-PA7, a causal agent of the esca disease complex in grapevines.</title>
        <authorList>
            <person name="Blanco-Ulate B."/>
            <person name="Rolshausen P."/>
            <person name="Cantu D."/>
        </authorList>
    </citation>
    <scope>NUCLEOTIDE SEQUENCE [LARGE SCALE GENOMIC DNA]</scope>
    <source>
        <strain evidence="11">UCR-PA7</strain>
    </source>
</reference>
<dbReference type="GO" id="GO:1990429">
    <property type="term" value="C:peroxisomal importomer complex"/>
    <property type="evidence" value="ECO:0007669"/>
    <property type="project" value="TreeGrafter"/>
</dbReference>
<protein>
    <recommendedName>
        <fullName evidence="4 7">Peroxisomal membrane protein PEX14</fullName>
    </recommendedName>
    <alternativeName>
        <fullName evidence="5 7">Peroxin-14</fullName>
    </alternativeName>
</protein>
<evidence type="ECO:0000313" key="10">
    <source>
        <dbReference type="EMBL" id="EOO00391.1"/>
    </source>
</evidence>
<keyword evidence="3 7" id="KW-0576">Peroxisome</keyword>
<dbReference type="GO" id="GO:0005778">
    <property type="term" value="C:peroxisomal membrane"/>
    <property type="evidence" value="ECO:0007669"/>
    <property type="project" value="UniProtKB-SubCell"/>
</dbReference>
<feature type="domain" description="Peroxisome membrane anchor protein Pex14p N-terminal" evidence="9">
    <location>
        <begin position="32"/>
        <end position="74"/>
    </location>
</feature>
<comment type="function">
    <text evidence="7">Component of the PEX13-PEX14 docking complex, a translocon channel that specifically mediates the import of peroxisomal cargo proteins bound to PEX5 receptor. The PEX13-PEX14 docking complex forms a large import pore which can be opened to a diameter of about 9 nm. Mechanistically, PEX5 receptor along with cargo proteins associates with the PEX14 subunit of the PEX13-PEX14 docking complex in the cytosol, leading to the insertion of the receptor into the organelle membrane with the concomitant translocation of the cargo into the peroxisome matrix.</text>
</comment>
<dbReference type="KEGG" id="tmn:UCRPA7_4094"/>
<dbReference type="InterPro" id="IPR006785">
    <property type="entry name" value="Pex14_N"/>
</dbReference>
<evidence type="ECO:0000256" key="6">
    <source>
        <dbReference type="ARBA" id="ARBA00046271"/>
    </source>
</evidence>
<evidence type="ECO:0000256" key="4">
    <source>
        <dbReference type="ARBA" id="ARBA00029502"/>
    </source>
</evidence>
<dbReference type="InterPro" id="IPR025655">
    <property type="entry name" value="PEX14"/>
</dbReference>
<name>R8BLY8_PHAM7</name>
<proteinExistence type="inferred from homology"/>
<gene>
    <name evidence="10" type="ORF">UCRPA7_4094</name>
</gene>
<dbReference type="GO" id="GO:0005102">
    <property type="term" value="F:signaling receptor binding"/>
    <property type="evidence" value="ECO:0007669"/>
    <property type="project" value="TreeGrafter"/>
</dbReference>
<dbReference type="Proteomes" id="UP000014074">
    <property type="component" value="Unassembled WGS sequence"/>
</dbReference>
<evidence type="ECO:0000256" key="5">
    <source>
        <dbReference type="ARBA" id="ARBA00029691"/>
    </source>
</evidence>
<keyword evidence="2" id="KW-0811">Translocation</keyword>
<sequence length="347" mass="38186">MGDSDDKAPGPPAWQQADVAQKPIPPADEGKPTIEHARKFLEDDSVREASREKKVEFLKSKGFSDDVIEQLLEEESISTPAQAQSLAEPARDESSLPSPSAPIVSDQKTDHAPIVTYPEFLTKPNKPPPLITANGLFNVLYAVTGLSTLVYGTTKYVVSPMVDSLTEARIDFHENALQNLKKLNEKLESTVSEIPVTKKAEVHAFEDDTSSSYDDPTELFHRDIGVQTSLPPTPTDTEPQTPAAQSTVVKQASRIAELTASIRSINEDLTSEAEDFSNIKTILDTFNEDLDKLTYPWQPSTDFVGSYSYYGASRGNEPDDEIKKAKENIRRLKGVFLSARSFPGSAR</sequence>
<dbReference type="eggNOG" id="ENOG502S3Q3">
    <property type="taxonomic scope" value="Eukaryota"/>
</dbReference>
<organism evidence="10 11">
    <name type="scientific">Phaeoacremonium minimum (strain UCR-PA7)</name>
    <name type="common">Esca disease fungus</name>
    <name type="synonym">Togninia minima</name>
    <dbReference type="NCBI Taxonomy" id="1286976"/>
    <lineage>
        <taxon>Eukaryota</taxon>
        <taxon>Fungi</taxon>
        <taxon>Dikarya</taxon>
        <taxon>Ascomycota</taxon>
        <taxon>Pezizomycotina</taxon>
        <taxon>Sordariomycetes</taxon>
        <taxon>Sordariomycetidae</taxon>
        <taxon>Togniniales</taxon>
        <taxon>Togniniaceae</taxon>
        <taxon>Phaeoacremonium</taxon>
    </lineage>
</organism>
<dbReference type="RefSeq" id="XP_007914815.1">
    <property type="nucleotide sequence ID" value="XM_007916624.1"/>
</dbReference>
<dbReference type="GeneID" id="19324510"/>
<dbReference type="Pfam" id="PF04695">
    <property type="entry name" value="Pex14_N"/>
    <property type="match status" value="1"/>
</dbReference>
<accession>R8BLY8</accession>
<evidence type="ECO:0000313" key="11">
    <source>
        <dbReference type="Proteomes" id="UP000014074"/>
    </source>
</evidence>
<dbReference type="InterPro" id="IPR036388">
    <property type="entry name" value="WH-like_DNA-bd_sf"/>
</dbReference>
<feature type="region of interest" description="Disordered" evidence="8">
    <location>
        <begin position="1"/>
        <end position="33"/>
    </location>
</feature>
<evidence type="ECO:0000256" key="8">
    <source>
        <dbReference type="SAM" id="MobiDB-lite"/>
    </source>
</evidence>
<dbReference type="EMBL" id="KB933094">
    <property type="protein sequence ID" value="EOO00391.1"/>
    <property type="molecule type" value="Genomic_DNA"/>
</dbReference>
<keyword evidence="7" id="KW-0813">Transport</keyword>
<comment type="similarity">
    <text evidence="1 7">Belongs to the peroxin-14 family.</text>
</comment>
<dbReference type="PANTHER" id="PTHR23058:SF5">
    <property type="entry name" value="PEROXISOMAL MEMBRANE PROTEIN PEX14"/>
    <property type="match status" value="1"/>
</dbReference>